<dbReference type="Pfam" id="PF21743">
    <property type="entry name" value="PTM_DIR17_Tudor"/>
    <property type="match status" value="1"/>
</dbReference>
<organism evidence="3 4">
    <name type="scientific">Pycnococcus provasolii</name>
    <dbReference type="NCBI Taxonomy" id="41880"/>
    <lineage>
        <taxon>Eukaryota</taxon>
        <taxon>Viridiplantae</taxon>
        <taxon>Chlorophyta</taxon>
        <taxon>Pseudoscourfieldiophyceae</taxon>
        <taxon>Pseudoscourfieldiales</taxon>
        <taxon>Pycnococcaceae</taxon>
        <taxon>Pycnococcus</taxon>
    </lineage>
</organism>
<dbReference type="InterPro" id="IPR046341">
    <property type="entry name" value="SET_dom_sf"/>
</dbReference>
<dbReference type="AlphaFoldDB" id="A0A830H7I1"/>
<evidence type="ECO:0000256" key="1">
    <source>
        <dbReference type="SAM" id="MobiDB-lite"/>
    </source>
</evidence>
<feature type="compositionally biased region" description="Pro residues" evidence="1">
    <location>
        <begin position="65"/>
        <end position="74"/>
    </location>
</feature>
<sequence length="739" mass="81405">MAELEPSSPSLSDDSLVLDPWRIAPAPVALAGPCIVTPEEKSQVQHQHQHQQQQQQQNNNNDSQSPPPEAPWPSGPADDHRRVLSRKKAAAKTTAGPSVALPQRVDDEENDGSGKDSRDRDFVFVPLPVAQSSGEDDDADMPDDTTGVRVTCWSDAASALTPQQLMKLSGLEPTEEQLEARFDDPMPVVARLWGRTISTVSMYRETMILGGYDMAVSRNLWKHIGETLSLPNRPDCRGTGSLGHEVRVLYEKLLLEWERSSVGQNYAKLLDQFLGPSQVDDSGDGAAAKARAKAGFAVGGGAGGANICVQPEDDARMTSRKRTKRSGPASAAAQKKPRVTPAAAAEEKKPRVTPAAAAEEKKPPPPNSSKGKKKQPAPAEKGSMSSFLGWRVIKQFNGKPFHGTVDKFDPKTRWYHVTYDDKDEEEFSTQELLPIVKMRQFLARVRPVPADLKKGNRVLGCTFSPYASRLFAERRQWWAQSSTEPKPPPLRITSSTARWASEGGQEALNKAVAAYLVSIGVDIDATNANGFPLILPCDATCNPSVEVYRVPEDDPRVGLRGELGCRAKEALATGTVVGVYSGHVFANDELYEIPALANHPSVLCHPITADADEKLIARLKAEWEAESYTAEFSAYNEARRHENLSDKRHLMVCALGFDGICHRVNDALLNPFSLSTTMHGSYNTEYVEVELDGWPFLFVITYKSLDAGDELRVSYTSSYWRLMRELRKRVDFIQGKFVE</sequence>
<dbReference type="InterPro" id="IPR036431">
    <property type="entry name" value="ARID_dom_sf"/>
</dbReference>
<dbReference type="InterPro" id="IPR047365">
    <property type="entry name" value="Tudor_AtPTM-like"/>
</dbReference>
<dbReference type="PANTHER" id="PTHR37384:SF1">
    <property type="entry name" value="OS01G0835600 PROTEIN"/>
    <property type="match status" value="1"/>
</dbReference>
<dbReference type="GO" id="GO:0003677">
    <property type="term" value="F:DNA binding"/>
    <property type="evidence" value="ECO:0007669"/>
    <property type="project" value="InterPro"/>
</dbReference>
<comment type="caution">
    <text evidence="3">The sequence shown here is derived from an EMBL/GenBank/DDBJ whole genome shotgun (WGS) entry which is preliminary data.</text>
</comment>
<dbReference type="EMBL" id="BNJQ01000001">
    <property type="protein sequence ID" value="GHP01621.1"/>
    <property type="molecule type" value="Genomic_DNA"/>
</dbReference>
<dbReference type="SUPFAM" id="SSF46774">
    <property type="entry name" value="ARID-like"/>
    <property type="match status" value="1"/>
</dbReference>
<protein>
    <recommendedName>
        <fullName evidence="2">ARID domain-containing protein</fullName>
    </recommendedName>
</protein>
<accession>A0A830H7I1</accession>
<feature type="domain" description="ARID" evidence="2">
    <location>
        <begin position="161"/>
        <end position="262"/>
    </location>
</feature>
<feature type="compositionally biased region" description="Low complexity" evidence="1">
    <location>
        <begin position="50"/>
        <end position="64"/>
    </location>
</feature>
<keyword evidence="4" id="KW-1185">Reference proteome</keyword>
<dbReference type="Gene3D" id="1.10.150.60">
    <property type="entry name" value="ARID DNA-binding domain"/>
    <property type="match status" value="1"/>
</dbReference>
<dbReference type="SUPFAM" id="SSF82199">
    <property type="entry name" value="SET domain"/>
    <property type="match status" value="1"/>
</dbReference>
<name>A0A830H7I1_9CHLO</name>
<evidence type="ECO:0000313" key="4">
    <source>
        <dbReference type="Proteomes" id="UP000660262"/>
    </source>
</evidence>
<dbReference type="Pfam" id="PF01388">
    <property type="entry name" value="ARID"/>
    <property type="match status" value="1"/>
</dbReference>
<dbReference type="PANTHER" id="PTHR37384">
    <property type="entry name" value="OS01G0835600 PROTEIN"/>
    <property type="match status" value="1"/>
</dbReference>
<feature type="compositionally biased region" description="Basic and acidic residues" evidence="1">
    <location>
        <begin position="112"/>
        <end position="122"/>
    </location>
</feature>
<proteinExistence type="predicted"/>
<reference evidence="3" key="1">
    <citation type="submission" date="2020-10" db="EMBL/GenBank/DDBJ databases">
        <title>Unveiling of a novel bifunctional photoreceptor, Dualchrome1, isolated from a cosmopolitan green alga.</title>
        <authorList>
            <person name="Suzuki S."/>
            <person name="Kawachi M."/>
        </authorList>
    </citation>
    <scope>NUCLEOTIDE SEQUENCE</scope>
    <source>
        <strain evidence="3">NIES 2893</strain>
    </source>
</reference>
<dbReference type="PROSITE" id="PS51011">
    <property type="entry name" value="ARID"/>
    <property type="match status" value="1"/>
</dbReference>
<dbReference type="InterPro" id="IPR001606">
    <property type="entry name" value="ARID_dom"/>
</dbReference>
<evidence type="ECO:0000313" key="3">
    <source>
        <dbReference type="EMBL" id="GHP01621.1"/>
    </source>
</evidence>
<dbReference type="OrthoDB" id="308383at2759"/>
<evidence type="ECO:0000259" key="2">
    <source>
        <dbReference type="PROSITE" id="PS51011"/>
    </source>
</evidence>
<dbReference type="CDD" id="cd16100">
    <property type="entry name" value="ARID"/>
    <property type="match status" value="1"/>
</dbReference>
<feature type="region of interest" description="Disordered" evidence="1">
    <location>
        <begin position="34"/>
        <end position="122"/>
    </location>
</feature>
<feature type="region of interest" description="Disordered" evidence="1">
    <location>
        <begin position="305"/>
        <end position="384"/>
    </location>
</feature>
<gene>
    <name evidence="3" type="ORF">PPROV_000037700</name>
</gene>
<dbReference type="Proteomes" id="UP000660262">
    <property type="component" value="Unassembled WGS sequence"/>
</dbReference>
<dbReference type="CDD" id="cd20401">
    <property type="entry name" value="Tudor_AtPTM-like"/>
    <property type="match status" value="1"/>
</dbReference>
<dbReference type="Gene3D" id="2.170.270.10">
    <property type="entry name" value="SET domain"/>
    <property type="match status" value="1"/>
</dbReference>